<comment type="caution">
    <text evidence="1">The sequence shown here is derived from an EMBL/GenBank/DDBJ whole genome shotgun (WGS) entry which is preliminary data.</text>
</comment>
<evidence type="ECO:0000313" key="1">
    <source>
        <dbReference type="EMBL" id="OUO57487.1"/>
    </source>
</evidence>
<name>A0A1Y4DEH7_9BACT</name>
<dbReference type="Proteomes" id="UP000196368">
    <property type="component" value="Unassembled WGS sequence"/>
</dbReference>
<gene>
    <name evidence="1" type="ORF">B5F75_01570</name>
</gene>
<protein>
    <submittedName>
        <fullName evidence="1">Uncharacterized protein</fullName>
    </submittedName>
</protein>
<dbReference type="EMBL" id="NFJD01000001">
    <property type="protein sequence ID" value="OUO57487.1"/>
    <property type="molecule type" value="Genomic_DNA"/>
</dbReference>
<dbReference type="AlphaFoldDB" id="A0A1Y4DEH7"/>
<evidence type="ECO:0000313" key="2">
    <source>
        <dbReference type="Proteomes" id="UP000196368"/>
    </source>
</evidence>
<accession>A0A1Y4DEH7</accession>
<keyword evidence="2" id="KW-1185">Reference proteome</keyword>
<sequence>MAKLTNKMLSKIDLDEQRKYVGQLDWFNKKASDFFQRKGISFANFQAGMPFDAGMPLNPINISSFNAEDDLYIEQLLEPVILCEGKVVRRGAAILGKK</sequence>
<reference evidence="2" key="1">
    <citation type="submission" date="2017-04" db="EMBL/GenBank/DDBJ databases">
        <title>Function of individual gut microbiota members based on whole genome sequencing of pure cultures obtained from chicken caecum.</title>
        <authorList>
            <person name="Medvecky M."/>
            <person name="Cejkova D."/>
            <person name="Polansky O."/>
            <person name="Karasova D."/>
            <person name="Kubasova T."/>
            <person name="Cizek A."/>
            <person name="Rychlik I."/>
        </authorList>
    </citation>
    <scope>NUCLEOTIDE SEQUENCE [LARGE SCALE GENOMIC DNA]</scope>
    <source>
        <strain evidence="2">An273</strain>
    </source>
</reference>
<proteinExistence type="predicted"/>
<organism evidence="1 2">
    <name type="scientific">Candidatus Avelusimicrobium gallicola</name>
    <dbReference type="NCBI Taxonomy" id="2562704"/>
    <lineage>
        <taxon>Bacteria</taxon>
        <taxon>Pseudomonadati</taxon>
        <taxon>Elusimicrobiota</taxon>
        <taxon>Elusimicrobia</taxon>
        <taxon>Elusimicrobiales</taxon>
        <taxon>Elusimicrobiaceae</taxon>
        <taxon>Candidatus Avelusimicrobium</taxon>
    </lineage>
</organism>